<evidence type="ECO:0000313" key="2">
    <source>
        <dbReference type="EMBL" id="QCW83627.1"/>
    </source>
</evidence>
<reference evidence="3" key="1">
    <citation type="journal article" date="2019" name="J. Bacteriol.">
        <title>A Mutagenic Screen Identifies a TonB-Dependent Receptor Required for the Lanthanide Metal Switch in the Type I Methanotroph 'Methylotuvimicrobium buryatense' 5GB1C.</title>
        <authorList>
            <person name="Groom J.D."/>
            <person name="Ford S.M."/>
            <person name="Pesesky M.W."/>
            <person name="Lidstrom M.E."/>
        </authorList>
    </citation>
    <scope>NUCLEOTIDE SEQUENCE [LARGE SCALE GENOMIC DNA]</scope>
    <source>
        <strain evidence="3">5GB1C</strain>
    </source>
</reference>
<proteinExistence type="predicted"/>
<dbReference type="AlphaFoldDB" id="A0A4P9UQL1"/>
<feature type="transmembrane region" description="Helical" evidence="1">
    <location>
        <begin position="36"/>
        <end position="69"/>
    </location>
</feature>
<protein>
    <submittedName>
        <fullName evidence="2">Uncharacterized protein</fullName>
    </submittedName>
</protein>
<organism evidence="2 3">
    <name type="scientific">Methylotuvimicrobium buryatense</name>
    <name type="common">Methylomicrobium buryatense</name>
    <dbReference type="NCBI Taxonomy" id="95641"/>
    <lineage>
        <taxon>Bacteria</taxon>
        <taxon>Pseudomonadati</taxon>
        <taxon>Pseudomonadota</taxon>
        <taxon>Gammaproteobacteria</taxon>
        <taxon>Methylococcales</taxon>
        <taxon>Methylococcaceae</taxon>
        <taxon>Methylotuvimicrobium</taxon>
    </lineage>
</organism>
<sequence>MFRIYKRTIHIGTTNDPQRRLEYHVEEDSNSSLAKILAIPAMIAAAVVGTLVLSVVFAVLLIPLSIFGFKAWRLIKSAQQQSVRQSEPDSITAEYTVVSDDDKLQVK</sequence>
<dbReference type="STRING" id="675511.GCA_000341735_04193"/>
<accession>A0A4P9UQL1</accession>
<keyword evidence="1" id="KW-0472">Membrane</keyword>
<dbReference type="RefSeq" id="WP_017842566.1">
    <property type="nucleotide sequence ID" value="NZ_CP035467.1"/>
</dbReference>
<dbReference type="EMBL" id="CP035467">
    <property type="protein sequence ID" value="QCW83627.1"/>
    <property type="molecule type" value="Genomic_DNA"/>
</dbReference>
<keyword evidence="1" id="KW-0812">Transmembrane</keyword>
<evidence type="ECO:0000256" key="1">
    <source>
        <dbReference type="SAM" id="Phobius"/>
    </source>
</evidence>
<keyword evidence="3" id="KW-1185">Reference proteome</keyword>
<dbReference type="KEGG" id="mbur:EQU24_16300"/>
<dbReference type="OrthoDB" id="5570140at2"/>
<evidence type="ECO:0000313" key="3">
    <source>
        <dbReference type="Proteomes" id="UP000305881"/>
    </source>
</evidence>
<dbReference type="Proteomes" id="UP000305881">
    <property type="component" value="Chromosome"/>
</dbReference>
<name>A0A4P9UQL1_METBY</name>
<keyword evidence="1" id="KW-1133">Transmembrane helix</keyword>
<gene>
    <name evidence="2" type="ORF">EQU24_16300</name>
</gene>